<feature type="transmembrane region" description="Helical" evidence="5">
    <location>
        <begin position="73"/>
        <end position="98"/>
    </location>
</feature>
<comment type="subcellular location">
    <subcellularLocation>
        <location evidence="1">Membrane</location>
        <topology evidence="1">Multi-pass membrane protein</topology>
    </subcellularLocation>
</comment>
<evidence type="ECO:0000313" key="7">
    <source>
        <dbReference type="EMBL" id="AHY47991.1"/>
    </source>
</evidence>
<feature type="transmembrane region" description="Helical" evidence="5">
    <location>
        <begin position="40"/>
        <end position="61"/>
    </location>
</feature>
<evidence type="ECO:0000313" key="8">
    <source>
        <dbReference type="EMBL" id="MDX5892630.1"/>
    </source>
</evidence>
<keyword evidence="9" id="KW-1185">Reference proteome</keyword>
<dbReference type="AlphaFoldDB" id="A0A023X706"/>
<feature type="transmembrane region" description="Helical" evidence="5">
    <location>
        <begin position="118"/>
        <end position="144"/>
    </location>
</feature>
<evidence type="ECO:0000256" key="3">
    <source>
        <dbReference type="ARBA" id="ARBA00022989"/>
    </source>
</evidence>
<dbReference type="InterPro" id="IPR006977">
    <property type="entry name" value="Yip1_dom"/>
</dbReference>
<dbReference type="EMBL" id="JAWXXX010000001">
    <property type="protein sequence ID" value="MDX5892630.1"/>
    <property type="molecule type" value="Genomic_DNA"/>
</dbReference>
<dbReference type="KEGG" id="rrd:RradSPS_2708"/>
<protein>
    <submittedName>
        <fullName evidence="8">YIP1 family protein</fullName>
    </submittedName>
    <submittedName>
        <fullName evidence="7">Yip1 domain</fullName>
    </submittedName>
</protein>
<proteinExistence type="predicted"/>
<evidence type="ECO:0000256" key="4">
    <source>
        <dbReference type="ARBA" id="ARBA00023136"/>
    </source>
</evidence>
<keyword evidence="3 5" id="KW-1133">Transmembrane helix</keyword>
<dbReference type="RefSeq" id="WP_038683320.1">
    <property type="nucleotide sequence ID" value="NZ_CP007514.1"/>
</dbReference>
<dbReference type="HOGENOM" id="CLU_1427045_0_0_11"/>
<dbReference type="OrthoDB" id="5243518at2"/>
<organism evidence="7 9">
    <name type="scientific">Rubrobacter radiotolerans</name>
    <name type="common">Arthrobacter radiotolerans</name>
    <dbReference type="NCBI Taxonomy" id="42256"/>
    <lineage>
        <taxon>Bacteria</taxon>
        <taxon>Bacillati</taxon>
        <taxon>Actinomycetota</taxon>
        <taxon>Rubrobacteria</taxon>
        <taxon>Rubrobacterales</taxon>
        <taxon>Rubrobacteraceae</taxon>
        <taxon>Rubrobacter</taxon>
    </lineage>
</organism>
<name>A0A023X706_RUBRA</name>
<keyword evidence="4 5" id="KW-0472">Membrane</keyword>
<reference evidence="8" key="2">
    <citation type="submission" date="2023-11" db="EMBL/GenBank/DDBJ databases">
        <title>MicrobeMod: A computational toolkit for identifying prokaryotic methylation and restriction-modification with nanopore sequencing.</title>
        <authorList>
            <person name="Crits-Christoph A."/>
            <person name="Kang S.C."/>
            <person name="Lee H."/>
            <person name="Ostrov N."/>
        </authorList>
    </citation>
    <scope>NUCLEOTIDE SEQUENCE</scope>
    <source>
        <strain evidence="8">ATCC 51242</strain>
    </source>
</reference>
<evidence type="ECO:0000313" key="9">
    <source>
        <dbReference type="Proteomes" id="UP000025229"/>
    </source>
</evidence>
<evidence type="ECO:0000256" key="5">
    <source>
        <dbReference type="SAM" id="Phobius"/>
    </source>
</evidence>
<sequence>MSGYGTFPESFRGALREVWLSPGRFFSRLDPEGGVIRPTVFASLVLYLNLIFEALLQAVWLRELSVALAYAPLLGFVVAIVITPLMLLMLTALVLIVLDGGLSRARFAPVYRALGYSAGIGIVAWIPFGPLLAIPYGAYVATVAVKETLGESWRRAALGVLVPLLSLIFIVFLLAGQSEGYGFLVNPPGS</sequence>
<dbReference type="Proteomes" id="UP000025229">
    <property type="component" value="Chromosome"/>
</dbReference>
<evidence type="ECO:0000256" key="2">
    <source>
        <dbReference type="ARBA" id="ARBA00022692"/>
    </source>
</evidence>
<accession>A0A023X706</accession>
<keyword evidence="2 5" id="KW-0812">Transmembrane</keyword>
<dbReference type="STRING" id="42256.RradSPS_2708"/>
<evidence type="ECO:0000259" key="6">
    <source>
        <dbReference type="Pfam" id="PF04893"/>
    </source>
</evidence>
<feature type="domain" description="Yip1" evidence="6">
    <location>
        <begin position="17"/>
        <end position="173"/>
    </location>
</feature>
<dbReference type="EMBL" id="CP007514">
    <property type="protein sequence ID" value="AHY47991.1"/>
    <property type="molecule type" value="Genomic_DNA"/>
</dbReference>
<gene>
    <name evidence="7" type="ORF">RradSPS_2708</name>
    <name evidence="8" type="ORF">SIL72_01175</name>
</gene>
<feature type="transmembrane region" description="Helical" evidence="5">
    <location>
        <begin position="156"/>
        <end position="175"/>
    </location>
</feature>
<reference evidence="7 9" key="1">
    <citation type="submission" date="2014-03" db="EMBL/GenBank/DDBJ databases">
        <title>Complete genome sequence of the Radio-Resistant Rubrobacter radiotolerans RSPS-4.</title>
        <authorList>
            <person name="Egas C.C."/>
            <person name="Barroso C.C."/>
            <person name="Froufe H.J.C."/>
            <person name="Pacheco J.J."/>
            <person name="Albuquerque L.L."/>
            <person name="da Costa M.M.S."/>
        </authorList>
    </citation>
    <scope>NUCLEOTIDE SEQUENCE [LARGE SCALE GENOMIC DNA]</scope>
    <source>
        <strain evidence="7 9">RSPS-4</strain>
    </source>
</reference>
<dbReference type="GO" id="GO:0016020">
    <property type="term" value="C:membrane"/>
    <property type="evidence" value="ECO:0007669"/>
    <property type="project" value="UniProtKB-SubCell"/>
</dbReference>
<evidence type="ECO:0000256" key="1">
    <source>
        <dbReference type="ARBA" id="ARBA00004141"/>
    </source>
</evidence>
<dbReference type="Proteomes" id="UP001281130">
    <property type="component" value="Unassembled WGS sequence"/>
</dbReference>
<dbReference type="Pfam" id="PF04893">
    <property type="entry name" value="Yip1"/>
    <property type="match status" value="1"/>
</dbReference>